<name>A0A7X5TQ43_9GAMM</name>
<comment type="caution">
    <text evidence="3">The sequence shown here is derived from an EMBL/GenBank/DDBJ whole genome shotgun (WGS) entry which is preliminary data.</text>
</comment>
<evidence type="ECO:0000256" key="2">
    <source>
        <dbReference type="SAM" id="Phobius"/>
    </source>
</evidence>
<gene>
    <name evidence="3" type="ORF">HBF32_08030</name>
</gene>
<keyword evidence="2" id="KW-0472">Membrane</keyword>
<dbReference type="EMBL" id="JAAQTL010000001">
    <property type="protein sequence ID" value="NID15409.1"/>
    <property type="molecule type" value="Genomic_DNA"/>
</dbReference>
<evidence type="ECO:0000256" key="1">
    <source>
        <dbReference type="SAM" id="MobiDB-lite"/>
    </source>
</evidence>
<sequence length="295" mass="32880">MRDYAKVGPKFWIGDTGKALRKAGPDVLVVAMYLMTCPSANMLGLYYLPLPTLAHETGIPFEGALKALQRCCEVGFCSYDEDAEVVWVHQMARFQVADSLKAGDNRCKGIQADYDALPANRFLTPFFCLYVDAFHLTSCRGEGRANEAPSKPLRSQEQEQEQEQEQDKEQQGASSGDDAPNRSDPIPYSQIVRGYNSAMVNLPKVRELTPARKSAIRTAWHGSKGRQSLAFWTAFWAECAATKFLNGAGPYTGEHANWRPDFDYLIRSKTVTKVYEKAMDRMERAQRGDGEAAAA</sequence>
<organism evidence="3 4">
    <name type="scientific">Luteibacter yeojuensis</name>
    <dbReference type="NCBI Taxonomy" id="345309"/>
    <lineage>
        <taxon>Bacteria</taxon>
        <taxon>Pseudomonadati</taxon>
        <taxon>Pseudomonadota</taxon>
        <taxon>Gammaproteobacteria</taxon>
        <taxon>Lysobacterales</taxon>
        <taxon>Rhodanobacteraceae</taxon>
        <taxon>Luteibacter</taxon>
    </lineage>
</organism>
<feature type="region of interest" description="Disordered" evidence="1">
    <location>
        <begin position="145"/>
        <end position="188"/>
    </location>
</feature>
<dbReference type="RefSeq" id="WP_166699156.1">
    <property type="nucleotide sequence ID" value="NZ_JAAQTL010000001.1"/>
</dbReference>
<protein>
    <submittedName>
        <fullName evidence="3">Uncharacterized protein</fullName>
    </submittedName>
</protein>
<reference evidence="3 4" key="1">
    <citation type="journal article" date="2006" name="Int. J. Syst. Evol. Microbiol.">
        <title>Dyella yeojuensis sp. nov., isolated from greenhouse soil in Korea.</title>
        <authorList>
            <person name="Kim B.Y."/>
            <person name="Weon H.Y."/>
            <person name="Lee K.H."/>
            <person name="Seok S.J."/>
            <person name="Kwon S.W."/>
            <person name="Go S.J."/>
            <person name="Stackebrandt E."/>
        </authorList>
    </citation>
    <scope>NUCLEOTIDE SEQUENCE [LARGE SCALE GENOMIC DNA]</scope>
    <source>
        <strain evidence="3 4">DSM 17673</strain>
    </source>
</reference>
<keyword evidence="2" id="KW-0812">Transmembrane</keyword>
<proteinExistence type="predicted"/>
<keyword evidence="2" id="KW-1133">Transmembrane helix</keyword>
<evidence type="ECO:0000313" key="3">
    <source>
        <dbReference type="EMBL" id="NID15409.1"/>
    </source>
</evidence>
<accession>A0A7X5TQ43</accession>
<dbReference type="AlphaFoldDB" id="A0A7X5TQ43"/>
<feature type="transmembrane region" description="Helical" evidence="2">
    <location>
        <begin position="27"/>
        <end position="48"/>
    </location>
</feature>
<keyword evidence="4" id="KW-1185">Reference proteome</keyword>
<dbReference type="Proteomes" id="UP000518878">
    <property type="component" value="Unassembled WGS sequence"/>
</dbReference>
<evidence type="ECO:0000313" key="4">
    <source>
        <dbReference type="Proteomes" id="UP000518878"/>
    </source>
</evidence>